<proteinExistence type="predicted"/>
<dbReference type="InterPro" id="IPR021122">
    <property type="entry name" value="RNA_ligase_dom_REL/Rnl2"/>
</dbReference>
<name>A0A0F9J6W4_9ZZZZ</name>
<gene>
    <name evidence="2" type="ORF">LCGC14_1490430</name>
</gene>
<comment type="caution">
    <text evidence="2">The sequence shown here is derived from an EMBL/GenBank/DDBJ whole genome shotgun (WGS) entry which is preliminary data.</text>
</comment>
<dbReference type="EMBL" id="LAZR01010709">
    <property type="protein sequence ID" value="KKM65524.1"/>
    <property type="molecule type" value="Genomic_DNA"/>
</dbReference>
<evidence type="ECO:0000313" key="2">
    <source>
        <dbReference type="EMBL" id="KKM65524.1"/>
    </source>
</evidence>
<dbReference type="Gene3D" id="3.30.470.30">
    <property type="entry name" value="DNA ligase/mRNA capping enzyme"/>
    <property type="match status" value="1"/>
</dbReference>
<sequence>MTTLVKWPSIESFHNIRKATAKYPHILNGNHKVVYRGKCKLHGTNSAIQFLDDDIVAQSRSTILKPGHDNAGFAAWVNKYVRPTELTGLAGYTVFGEWCGPGINKGCSIHMIEEKVFAIFAMMKENPDFTVDCMETAERHFIADPDEIENILRTKDELDFLEAVPNTYVIPWHTANKVTEEVVVDWNSSAEALGPLVKDINTAVDEVEACDPWVKETFGKEGTGEGIVYYPVSKEHLGRDNFSALAFKAKGEKHKIVKAKAPVVIDPAVAASVAEFVDLVVTEPRLEQGVQEACGGEYELRKIGPFIGHIGKDVSKECQAELEASELTWKQVSKSVTNRAREWYIAKTEEL</sequence>
<protein>
    <recommendedName>
        <fullName evidence="1">RNA ligase domain-containing protein</fullName>
    </recommendedName>
</protein>
<reference evidence="2" key="1">
    <citation type="journal article" date="2015" name="Nature">
        <title>Complex archaea that bridge the gap between prokaryotes and eukaryotes.</title>
        <authorList>
            <person name="Spang A."/>
            <person name="Saw J.H."/>
            <person name="Jorgensen S.L."/>
            <person name="Zaremba-Niedzwiedzka K."/>
            <person name="Martijn J."/>
            <person name="Lind A.E."/>
            <person name="van Eijk R."/>
            <person name="Schleper C."/>
            <person name="Guy L."/>
            <person name="Ettema T.J."/>
        </authorList>
    </citation>
    <scope>NUCLEOTIDE SEQUENCE</scope>
</reference>
<accession>A0A0F9J6W4</accession>
<organism evidence="2">
    <name type="scientific">marine sediment metagenome</name>
    <dbReference type="NCBI Taxonomy" id="412755"/>
    <lineage>
        <taxon>unclassified sequences</taxon>
        <taxon>metagenomes</taxon>
        <taxon>ecological metagenomes</taxon>
    </lineage>
</organism>
<evidence type="ECO:0000259" key="1">
    <source>
        <dbReference type="Pfam" id="PF09414"/>
    </source>
</evidence>
<feature type="domain" description="RNA ligase" evidence="1">
    <location>
        <begin position="40"/>
        <end position="248"/>
    </location>
</feature>
<dbReference type="AlphaFoldDB" id="A0A0F9J6W4"/>
<dbReference type="Pfam" id="PF09414">
    <property type="entry name" value="RNA_ligase"/>
    <property type="match status" value="1"/>
</dbReference>
<dbReference type="SUPFAM" id="SSF56091">
    <property type="entry name" value="DNA ligase/mRNA capping enzyme, catalytic domain"/>
    <property type="match status" value="1"/>
</dbReference>